<dbReference type="EMBL" id="JYDT01000001">
    <property type="protein sequence ID" value="KRY93786.1"/>
    <property type="molecule type" value="Genomic_DNA"/>
</dbReference>
<accession>A0A0V1G628</accession>
<reference evidence="1 2" key="1">
    <citation type="submission" date="2015-01" db="EMBL/GenBank/DDBJ databases">
        <title>Evolution of Trichinella species and genotypes.</title>
        <authorList>
            <person name="Korhonen P.K."/>
            <person name="Edoardo P."/>
            <person name="Giuseppe L.R."/>
            <person name="Gasser R.B."/>
        </authorList>
    </citation>
    <scope>NUCLEOTIDE SEQUENCE [LARGE SCALE GENOMIC DNA]</scope>
    <source>
        <strain evidence="1">ISS470</strain>
    </source>
</reference>
<gene>
    <name evidence="1" type="ORF">T4D_13531</name>
</gene>
<proteinExistence type="predicted"/>
<dbReference type="Proteomes" id="UP000054995">
    <property type="component" value="Unassembled WGS sequence"/>
</dbReference>
<evidence type="ECO:0000313" key="2">
    <source>
        <dbReference type="Proteomes" id="UP000054995"/>
    </source>
</evidence>
<evidence type="ECO:0000313" key="1">
    <source>
        <dbReference type="EMBL" id="KRY93786.1"/>
    </source>
</evidence>
<dbReference type="AlphaFoldDB" id="A0A0V1G628"/>
<protein>
    <submittedName>
        <fullName evidence="1">Uncharacterized protein</fullName>
    </submittedName>
</protein>
<comment type="caution">
    <text evidence="1">The sequence shown here is derived from an EMBL/GenBank/DDBJ whole genome shotgun (WGS) entry which is preliminary data.</text>
</comment>
<dbReference type="OrthoDB" id="10603013at2759"/>
<sequence length="140" mass="15978">MFQKFLFLLQNIVKLKGCVTHRIRKTRVKNPNTKNAVYDGIKPFIAKKSKKISFFSFSRVSFVKFVKQITLLRGARSFAYFDTKLSFIAQINITMHTVAAQMFIAAWLSTRDAARFYFSVALSSTTYASSSDGFLIFACL</sequence>
<organism evidence="1 2">
    <name type="scientific">Trichinella pseudospiralis</name>
    <name type="common">Parasitic roundworm</name>
    <dbReference type="NCBI Taxonomy" id="6337"/>
    <lineage>
        <taxon>Eukaryota</taxon>
        <taxon>Metazoa</taxon>
        <taxon>Ecdysozoa</taxon>
        <taxon>Nematoda</taxon>
        <taxon>Enoplea</taxon>
        <taxon>Dorylaimia</taxon>
        <taxon>Trichinellida</taxon>
        <taxon>Trichinellidae</taxon>
        <taxon>Trichinella</taxon>
    </lineage>
</organism>
<keyword evidence="2" id="KW-1185">Reference proteome</keyword>
<name>A0A0V1G628_TRIPS</name>